<dbReference type="AlphaFoldDB" id="B1M9R6"/>
<evidence type="ECO:0000313" key="4">
    <source>
        <dbReference type="Proteomes" id="UP000006589"/>
    </source>
</evidence>
<dbReference type="EMBL" id="CP001003">
    <property type="protein sequence ID" value="ACB28241.1"/>
    <property type="molecule type" value="Genomic_DNA"/>
</dbReference>
<feature type="region of interest" description="Disordered" evidence="1">
    <location>
        <begin position="144"/>
        <end position="211"/>
    </location>
</feature>
<evidence type="ECO:0000313" key="3">
    <source>
        <dbReference type="EMBL" id="ACB28272.1"/>
    </source>
</evidence>
<dbReference type="KEGG" id="mrd:Mrad2831_6319"/>
<geneLocation type="plasmid" evidence="2 4">
    <name>pMRAD02</name>
</geneLocation>
<organism evidence="2 4">
    <name type="scientific">Methylobacterium radiotolerans (strain ATCC 27329 / DSM 1819 / JCM 2831 / NBRC 15690 / NCIMB 10815 / 0-1)</name>
    <dbReference type="NCBI Taxonomy" id="426355"/>
    <lineage>
        <taxon>Bacteria</taxon>
        <taxon>Pseudomonadati</taxon>
        <taxon>Pseudomonadota</taxon>
        <taxon>Alphaproteobacteria</taxon>
        <taxon>Hyphomicrobiales</taxon>
        <taxon>Methylobacteriaceae</taxon>
        <taxon>Methylobacterium</taxon>
    </lineage>
</organism>
<feature type="region of interest" description="Disordered" evidence="1">
    <location>
        <begin position="1"/>
        <end position="82"/>
    </location>
</feature>
<dbReference type="EMBL" id="CP001003">
    <property type="protein sequence ID" value="ACB28272.1"/>
    <property type="molecule type" value="Genomic_DNA"/>
</dbReference>
<sequence length="211" mass="21742">MAPPPGRPRLVHGRREASPRSPETSLSEGPGEAVGKLGAGVLAHPPQDSCTAGAAHVPRSRARQFQRADRTPASAAALPCRTATSSITSAITSGGRTRPQNRACGSPERLHLHVADATRSGPRDRSQASPVACCIAEPLSPALNGSPGAARASRAPLTLIRSPGPSAALRAAASRISLDTRLSRPTYGQHGEWHSAKQCSTPPTTAKGASR</sequence>
<dbReference type="Proteomes" id="UP000006589">
    <property type="component" value="Plasmid pMRAD02"/>
</dbReference>
<accession>B1M9R6</accession>
<proteinExistence type="predicted"/>
<keyword evidence="2" id="KW-0614">Plasmid</keyword>
<dbReference type="HOGENOM" id="CLU_1303702_0_0_5"/>
<evidence type="ECO:0000313" key="2">
    <source>
        <dbReference type="EMBL" id="ACB28241.1"/>
    </source>
</evidence>
<name>B1M9R6_METRJ</name>
<evidence type="ECO:0000256" key="1">
    <source>
        <dbReference type="SAM" id="MobiDB-lite"/>
    </source>
</evidence>
<dbReference type="KEGG" id="mrd:Mrad2831_6350"/>
<reference evidence="2 4" key="1">
    <citation type="submission" date="2008-03" db="EMBL/GenBank/DDBJ databases">
        <title>Complete sequence of plasmid2 of Methylobacterium radiotolerans JCM 2831.</title>
        <authorList>
            <consortium name="US DOE Joint Genome Institute"/>
            <person name="Copeland A."/>
            <person name="Lucas S."/>
            <person name="Lapidus A."/>
            <person name="Glavina del Rio T."/>
            <person name="Dalin E."/>
            <person name="Tice H."/>
            <person name="Bruce D."/>
            <person name="Goodwin L."/>
            <person name="Pitluck S."/>
            <person name="Kiss H."/>
            <person name="Brettin T."/>
            <person name="Detter J.C."/>
            <person name="Han C."/>
            <person name="Kuske C.R."/>
            <person name="Schmutz J."/>
            <person name="Larimer F."/>
            <person name="Land M."/>
            <person name="Hauser L."/>
            <person name="Kyrpides N."/>
            <person name="Mikhailova N."/>
            <person name="Marx C.J."/>
            <person name="Richardson P."/>
        </authorList>
    </citation>
    <scope>NUCLEOTIDE SEQUENCE [LARGE SCALE GENOMIC DNA]</scope>
    <source>
        <strain evidence="4">ATCC 27329 / DSM 1819 / JCM 2831 / NBRC 15690 / NCIMB 10815 / 0-1</strain>
        <strain evidence="2">JCM 2831</strain>
        <plasmid evidence="4">Plasmid pMRAD02</plasmid>
        <plasmid evidence="2">pMRAD02</plasmid>
    </source>
</reference>
<feature type="compositionally biased region" description="Low complexity" evidence="1">
    <location>
        <begin position="166"/>
        <end position="177"/>
    </location>
</feature>
<protein>
    <submittedName>
        <fullName evidence="2">Uncharacterized protein</fullName>
    </submittedName>
</protein>
<gene>
    <name evidence="2" type="ordered locus">Mrad2831_6319</name>
    <name evidence="3" type="ordered locus">Mrad2831_6350</name>
</gene>